<keyword evidence="3" id="KW-0862">Zinc</keyword>
<evidence type="ECO:0000313" key="6">
    <source>
        <dbReference type="EMBL" id="RNJ51389.1"/>
    </source>
</evidence>
<organism evidence="6 7">
    <name type="scientific">Methylocystis hirsuta</name>
    <dbReference type="NCBI Taxonomy" id="369798"/>
    <lineage>
        <taxon>Bacteria</taxon>
        <taxon>Pseudomonadati</taxon>
        <taxon>Pseudomonadota</taxon>
        <taxon>Alphaproteobacteria</taxon>
        <taxon>Hyphomicrobiales</taxon>
        <taxon>Methylocystaceae</taxon>
        <taxon>Methylocystis</taxon>
    </lineage>
</organism>
<comment type="caution">
    <text evidence="6">The sequence shown here is derived from an EMBL/GenBank/DDBJ whole genome shotgun (WGS) entry which is preliminary data.</text>
</comment>
<sequence>MNCPSRGRKFSFTTKPSPSLKGHAAPMVVMNSPSGVCFARALYTGREPFDLRSSVLRVDMCTTSSVCASAIYTSSRTEEEDAMSTAQLSFSELKERVNIEQVLPLIGITLKRHQAQLRGVCPICKEGGDRALVVTPAKGLYYCFGKCRTGGDMISLVARVKDCSVREAAEFIAERMGITGSRSKAEATVPRDSSPQPLSGKEGLKPLEYLQPSHEAVQALGVAAETCEHFAAGFAPKGMMRGRLAIPIHDRAGALLAYCGRTVKDETPVLIFPKDFRPDTVIFNSHRIEQGDMIYVARDPLQVLQAYEHGVTNVVSFLGDITVDALHVLALLMDEKDVPSIDLI</sequence>
<dbReference type="SUPFAM" id="SSF56731">
    <property type="entry name" value="DNA primase core"/>
    <property type="match status" value="1"/>
</dbReference>
<dbReference type="GO" id="GO:0008270">
    <property type="term" value="F:zinc ion binding"/>
    <property type="evidence" value="ECO:0007669"/>
    <property type="project" value="UniProtKB-KW"/>
</dbReference>
<dbReference type="Gene3D" id="3.90.580.10">
    <property type="entry name" value="Zinc finger, CHC2-type domain"/>
    <property type="match status" value="1"/>
</dbReference>
<dbReference type="OrthoDB" id="9811157at2"/>
<proteinExistence type="predicted"/>
<dbReference type="GO" id="GO:0005737">
    <property type="term" value="C:cytoplasm"/>
    <property type="evidence" value="ECO:0007669"/>
    <property type="project" value="TreeGrafter"/>
</dbReference>
<evidence type="ECO:0000256" key="2">
    <source>
        <dbReference type="ARBA" id="ARBA00022771"/>
    </source>
</evidence>
<feature type="domain" description="Zinc finger CHC2-type" evidence="5">
    <location>
        <begin position="89"/>
        <end position="182"/>
    </location>
</feature>
<keyword evidence="2" id="KW-0863">Zinc-finger</keyword>
<keyword evidence="7" id="KW-1185">Reference proteome</keyword>
<dbReference type="SUPFAM" id="SSF57783">
    <property type="entry name" value="Zinc beta-ribbon"/>
    <property type="match status" value="1"/>
</dbReference>
<dbReference type="PANTHER" id="PTHR30313">
    <property type="entry name" value="DNA PRIMASE"/>
    <property type="match status" value="1"/>
</dbReference>
<accession>A0A3M9XSW7</accession>
<evidence type="ECO:0000256" key="1">
    <source>
        <dbReference type="ARBA" id="ARBA00022723"/>
    </source>
</evidence>
<dbReference type="GO" id="GO:0006269">
    <property type="term" value="P:DNA replication, synthesis of primer"/>
    <property type="evidence" value="ECO:0007669"/>
    <property type="project" value="TreeGrafter"/>
</dbReference>
<gene>
    <name evidence="6" type="ORF">D1O30_19095</name>
</gene>
<name>A0A3M9XSW7_9HYPH</name>
<dbReference type="AlphaFoldDB" id="A0A3M9XSW7"/>
<keyword evidence="1" id="KW-0479">Metal-binding</keyword>
<dbReference type="GO" id="GO:0003899">
    <property type="term" value="F:DNA-directed RNA polymerase activity"/>
    <property type="evidence" value="ECO:0007669"/>
    <property type="project" value="InterPro"/>
</dbReference>
<dbReference type="EMBL" id="QWDD01000001">
    <property type="protein sequence ID" value="RNJ51389.1"/>
    <property type="molecule type" value="Genomic_DNA"/>
</dbReference>
<evidence type="ECO:0000313" key="7">
    <source>
        <dbReference type="Proteomes" id="UP000268623"/>
    </source>
</evidence>
<evidence type="ECO:0000259" key="5">
    <source>
        <dbReference type="Pfam" id="PF01807"/>
    </source>
</evidence>
<evidence type="ECO:0000256" key="4">
    <source>
        <dbReference type="SAM" id="MobiDB-lite"/>
    </source>
</evidence>
<protein>
    <recommendedName>
        <fullName evidence="5">Zinc finger CHC2-type domain-containing protein</fullName>
    </recommendedName>
</protein>
<dbReference type="Proteomes" id="UP000268623">
    <property type="component" value="Unassembled WGS sequence"/>
</dbReference>
<dbReference type="InterPro" id="IPR002694">
    <property type="entry name" value="Znf_CHC2"/>
</dbReference>
<dbReference type="GO" id="GO:0003677">
    <property type="term" value="F:DNA binding"/>
    <property type="evidence" value="ECO:0007669"/>
    <property type="project" value="InterPro"/>
</dbReference>
<evidence type="ECO:0000256" key="3">
    <source>
        <dbReference type="ARBA" id="ARBA00022833"/>
    </source>
</evidence>
<dbReference type="PANTHER" id="PTHR30313:SF2">
    <property type="entry name" value="DNA PRIMASE"/>
    <property type="match status" value="1"/>
</dbReference>
<dbReference type="InterPro" id="IPR036977">
    <property type="entry name" value="DNA_primase_Znf_CHC2"/>
</dbReference>
<reference evidence="6 7" key="1">
    <citation type="submission" date="2018-08" db="EMBL/GenBank/DDBJ databases">
        <title>Genome sequence of Methylocystis hirsuta CSC1, a methanotroph able to accumulate PHAs.</title>
        <authorList>
            <person name="Bordel S."/>
            <person name="Rodriguez E."/>
            <person name="Gancedo J."/>
            <person name="Munoz R."/>
        </authorList>
    </citation>
    <scope>NUCLEOTIDE SEQUENCE [LARGE SCALE GENOMIC DNA]</scope>
    <source>
        <strain evidence="6 7">CSC1</strain>
    </source>
</reference>
<feature type="region of interest" description="Disordered" evidence="4">
    <location>
        <begin position="182"/>
        <end position="204"/>
    </location>
</feature>
<dbReference type="Pfam" id="PF01807">
    <property type="entry name" value="Zn_ribbon_DnaG"/>
    <property type="match status" value="1"/>
</dbReference>
<dbReference type="InterPro" id="IPR050219">
    <property type="entry name" value="DnaG_primase"/>
</dbReference>